<evidence type="ECO:0000256" key="4">
    <source>
        <dbReference type="ARBA" id="ARBA00022771"/>
    </source>
</evidence>
<dbReference type="GeneID" id="112689634"/>
<dbReference type="Proteomes" id="UP000694846">
    <property type="component" value="Unplaced"/>
</dbReference>
<organism evidence="9 10">
    <name type="scientific">Sipha flava</name>
    <name type="common">yellow sugarcane aphid</name>
    <dbReference type="NCBI Taxonomy" id="143950"/>
    <lineage>
        <taxon>Eukaryota</taxon>
        <taxon>Metazoa</taxon>
        <taxon>Ecdysozoa</taxon>
        <taxon>Arthropoda</taxon>
        <taxon>Hexapoda</taxon>
        <taxon>Insecta</taxon>
        <taxon>Pterygota</taxon>
        <taxon>Neoptera</taxon>
        <taxon>Paraneoptera</taxon>
        <taxon>Hemiptera</taxon>
        <taxon>Sternorrhyncha</taxon>
        <taxon>Aphidomorpha</taxon>
        <taxon>Aphidoidea</taxon>
        <taxon>Aphididae</taxon>
        <taxon>Sipha</taxon>
    </lineage>
</organism>
<dbReference type="SUPFAM" id="SSF57903">
    <property type="entry name" value="FYVE/PHD zinc finger"/>
    <property type="match status" value="1"/>
</dbReference>
<dbReference type="SMART" id="SM00249">
    <property type="entry name" value="PHD"/>
    <property type="match status" value="1"/>
</dbReference>
<evidence type="ECO:0000313" key="9">
    <source>
        <dbReference type="Proteomes" id="UP000694846"/>
    </source>
</evidence>
<dbReference type="GO" id="GO:0008270">
    <property type="term" value="F:zinc ion binding"/>
    <property type="evidence" value="ECO:0007669"/>
    <property type="project" value="UniProtKB-KW"/>
</dbReference>
<dbReference type="InterPro" id="IPR001965">
    <property type="entry name" value="Znf_PHD"/>
</dbReference>
<keyword evidence="5" id="KW-0862">Zinc</keyword>
<evidence type="ECO:0000259" key="8">
    <source>
        <dbReference type="PROSITE" id="PS50016"/>
    </source>
</evidence>
<dbReference type="RefSeq" id="XP_025419221.1">
    <property type="nucleotide sequence ID" value="XM_025563436.1"/>
</dbReference>
<dbReference type="PROSITE" id="PS01359">
    <property type="entry name" value="ZF_PHD_1"/>
    <property type="match status" value="1"/>
</dbReference>
<reference evidence="10" key="1">
    <citation type="submission" date="2025-08" db="UniProtKB">
        <authorList>
            <consortium name="RefSeq"/>
        </authorList>
    </citation>
    <scope>IDENTIFICATION</scope>
    <source>
        <tissue evidence="10">Whole body</tissue>
    </source>
</reference>
<dbReference type="InterPro" id="IPR013083">
    <property type="entry name" value="Znf_RING/FYVE/PHD"/>
</dbReference>
<feature type="compositionally biased region" description="Basic and acidic residues" evidence="7">
    <location>
        <begin position="193"/>
        <end position="204"/>
    </location>
</feature>
<dbReference type="AlphaFoldDB" id="A0A8B8G9E0"/>
<dbReference type="PROSITE" id="PS50016">
    <property type="entry name" value="ZF_PHD_2"/>
    <property type="match status" value="1"/>
</dbReference>
<evidence type="ECO:0000256" key="7">
    <source>
        <dbReference type="SAM" id="MobiDB-lite"/>
    </source>
</evidence>
<dbReference type="Gene3D" id="3.30.40.10">
    <property type="entry name" value="Zinc/RING finger domain, C3HC4 (zinc finger)"/>
    <property type="match status" value="1"/>
</dbReference>
<dbReference type="Pfam" id="PF00628">
    <property type="entry name" value="PHD"/>
    <property type="match status" value="1"/>
</dbReference>
<evidence type="ECO:0000313" key="10">
    <source>
        <dbReference type="RefSeq" id="XP_025419221.1"/>
    </source>
</evidence>
<accession>A0A8B8G9E0</accession>
<feature type="compositionally biased region" description="Basic residues" evidence="7">
    <location>
        <begin position="260"/>
        <end position="274"/>
    </location>
</feature>
<dbReference type="InterPro" id="IPR011011">
    <property type="entry name" value="Znf_FYVE_PHD"/>
</dbReference>
<evidence type="ECO:0000256" key="6">
    <source>
        <dbReference type="PROSITE-ProRule" id="PRU00146"/>
    </source>
</evidence>
<feature type="domain" description="PHD-type" evidence="8">
    <location>
        <begin position="133"/>
        <end position="189"/>
    </location>
</feature>
<dbReference type="OrthoDB" id="5846437at2759"/>
<evidence type="ECO:0000256" key="5">
    <source>
        <dbReference type="ARBA" id="ARBA00022833"/>
    </source>
</evidence>
<sequence>MDTPVELEPFIKNGLKLLRRTKDPSSIKTMLKHLEEVVQEQYGGKRQPTNAAKKLAVPTILLSKELGIEQTEMIVDDESSSSSSSSSLLPNTSKSIVEVCSSPPPTITLEQAKSDPVINIDSDSEMETENIESYSCCVCKDSFVNIGNSLVECLDCHSMYHQNCHTPPITDINLNDPRIVWYCSNCRQRDSQKVERSSGKESKKSSSKNTSGTKTEKSSSSKSSHGVKGSQNKSKSSSANSSPKHYLTTPVLSVVEKRVQMMKKKAAKKSEKKK</sequence>
<dbReference type="InterPro" id="IPR019786">
    <property type="entry name" value="Zinc_finger_PHD-type_CS"/>
</dbReference>
<name>A0A8B8G9E0_9HEMI</name>
<gene>
    <name evidence="10" type="primary">LOC112689634</name>
</gene>
<dbReference type="CDD" id="cd15501">
    <property type="entry name" value="PHD_Int12"/>
    <property type="match status" value="1"/>
</dbReference>
<evidence type="ECO:0000256" key="3">
    <source>
        <dbReference type="ARBA" id="ARBA00022723"/>
    </source>
</evidence>
<feature type="region of interest" description="Disordered" evidence="7">
    <location>
        <begin position="193"/>
        <end position="274"/>
    </location>
</feature>
<evidence type="ECO:0000256" key="2">
    <source>
        <dbReference type="ARBA" id="ARBA00016814"/>
    </source>
</evidence>
<keyword evidence="9" id="KW-1185">Reference proteome</keyword>
<dbReference type="InterPro" id="IPR039054">
    <property type="entry name" value="Int12_PHD"/>
</dbReference>
<keyword evidence="4 6" id="KW-0863">Zinc-finger</keyword>
<proteinExistence type="inferred from homology"/>
<dbReference type="InterPro" id="IPR019787">
    <property type="entry name" value="Znf_PHD-finger"/>
</dbReference>
<evidence type="ECO:0000256" key="1">
    <source>
        <dbReference type="ARBA" id="ARBA00006009"/>
    </source>
</evidence>
<comment type="similarity">
    <text evidence="1">Belongs to the Integrator subunit 12 family.</text>
</comment>
<protein>
    <recommendedName>
        <fullName evidence="2">Integrator complex subunit 12</fullName>
    </recommendedName>
</protein>
<feature type="compositionally biased region" description="Low complexity" evidence="7">
    <location>
        <begin position="220"/>
        <end position="242"/>
    </location>
</feature>
<keyword evidence="3" id="KW-0479">Metal-binding</keyword>